<keyword evidence="1" id="KW-0472">Membrane</keyword>
<dbReference type="GeneID" id="29078391"/>
<feature type="transmembrane region" description="Helical" evidence="1">
    <location>
        <begin position="44"/>
        <end position="62"/>
    </location>
</feature>
<reference evidence="3" key="1">
    <citation type="submission" date="2016-07" db="EMBL/GenBank/DDBJ databases">
        <authorList>
            <person name="Florea S."/>
            <person name="Webb J.S."/>
            <person name="Jaromczyk J."/>
            <person name="Schardl C.L."/>
        </authorList>
    </citation>
    <scope>NUCLEOTIDE SEQUENCE [LARGE SCALE GENOMIC DNA]</scope>
</reference>
<proteinExistence type="predicted"/>
<evidence type="ECO:0000313" key="2">
    <source>
        <dbReference type="EMBL" id="AON97389.1"/>
    </source>
</evidence>
<evidence type="ECO:0000313" key="3">
    <source>
        <dbReference type="Proteomes" id="UP000201968"/>
    </source>
</evidence>
<dbReference type="Proteomes" id="UP000201968">
    <property type="component" value="Segment"/>
</dbReference>
<keyword evidence="1" id="KW-1133">Transmembrane helix</keyword>
<protein>
    <submittedName>
        <fullName evidence="2">Membrane protein</fullName>
    </submittedName>
</protein>
<organism evidence="2 3">
    <name type="scientific">Gordonia phage Nyceirae</name>
    <dbReference type="NCBI Taxonomy" id="1887651"/>
    <lineage>
        <taxon>Viruses</taxon>
        <taxon>Duplodnaviria</taxon>
        <taxon>Heunggongvirae</taxon>
        <taxon>Uroviricota</taxon>
        <taxon>Caudoviricetes</taxon>
        <taxon>Nyceiraevirus</taxon>
        <taxon>Nyceiraevirus nyceirae</taxon>
    </lineage>
</organism>
<feature type="transmembrane region" description="Helical" evidence="1">
    <location>
        <begin position="18"/>
        <end position="38"/>
    </location>
</feature>
<evidence type="ECO:0000256" key="1">
    <source>
        <dbReference type="SAM" id="Phobius"/>
    </source>
</evidence>
<feature type="transmembrane region" description="Helical" evidence="1">
    <location>
        <begin position="69"/>
        <end position="88"/>
    </location>
</feature>
<name>A0A1C9EHW5_9CAUD</name>
<dbReference type="OrthoDB" id="22180at10239"/>
<accession>A0A1C9EHW5</accession>
<dbReference type="EMBL" id="KX557282">
    <property type="protein sequence ID" value="AON97389.1"/>
    <property type="molecule type" value="Genomic_DNA"/>
</dbReference>
<dbReference type="KEGG" id="vg:29078391"/>
<keyword evidence="1" id="KW-0812">Transmembrane</keyword>
<feature type="transmembrane region" description="Helical" evidence="1">
    <location>
        <begin position="94"/>
        <end position="112"/>
    </location>
</feature>
<gene>
    <name evidence="2" type="primary">26</name>
    <name evidence="2" type="ORF">SEA_NYCEIRAE_26</name>
</gene>
<keyword evidence="3" id="KW-1185">Reference proteome</keyword>
<sequence>MSVSTHTPVRLIFGREPALISAAIMAIVGLFSGFVLPISSTTQALIQTFVGALLALWVLVAVRENTVPGILAVIQAALPLVVVAGADLTTDEQGQIYAAAAILLGLLARPNLTSKVLDEVRNSEVRNSNNVYYYGG</sequence>
<dbReference type="RefSeq" id="YP_009277944.1">
    <property type="nucleotide sequence ID" value="NC_031004.1"/>
</dbReference>